<gene>
    <name evidence="1" type="ORF">WN51_00971</name>
</gene>
<evidence type="ECO:0000313" key="2">
    <source>
        <dbReference type="Proteomes" id="UP000053105"/>
    </source>
</evidence>
<dbReference type="Proteomes" id="UP000053105">
    <property type="component" value="Unassembled WGS sequence"/>
</dbReference>
<evidence type="ECO:0000313" key="1">
    <source>
        <dbReference type="EMBL" id="KOX72110.1"/>
    </source>
</evidence>
<protein>
    <submittedName>
        <fullName evidence="1">Uncharacterized protein</fullName>
    </submittedName>
</protein>
<sequence>MALHGGARYYGETWTTLCEFQDFARVAGKIWCRVIIARNVTTYGGLRCVSGDKVCETLLHCIPDKLSLSN</sequence>
<dbReference type="EMBL" id="KQ435824">
    <property type="protein sequence ID" value="KOX72110.1"/>
    <property type="molecule type" value="Genomic_DNA"/>
</dbReference>
<accession>A0A0M8ZVQ8</accession>
<keyword evidence="2" id="KW-1185">Reference proteome</keyword>
<proteinExistence type="predicted"/>
<dbReference type="AlphaFoldDB" id="A0A0M8ZVQ8"/>
<organism evidence="1 2">
    <name type="scientific">Melipona quadrifasciata</name>
    <dbReference type="NCBI Taxonomy" id="166423"/>
    <lineage>
        <taxon>Eukaryota</taxon>
        <taxon>Metazoa</taxon>
        <taxon>Ecdysozoa</taxon>
        <taxon>Arthropoda</taxon>
        <taxon>Hexapoda</taxon>
        <taxon>Insecta</taxon>
        <taxon>Pterygota</taxon>
        <taxon>Neoptera</taxon>
        <taxon>Endopterygota</taxon>
        <taxon>Hymenoptera</taxon>
        <taxon>Apocrita</taxon>
        <taxon>Aculeata</taxon>
        <taxon>Apoidea</taxon>
        <taxon>Anthophila</taxon>
        <taxon>Apidae</taxon>
        <taxon>Melipona</taxon>
    </lineage>
</organism>
<reference evidence="1 2" key="1">
    <citation type="submission" date="2015-07" db="EMBL/GenBank/DDBJ databases">
        <title>The genome of Melipona quadrifasciata.</title>
        <authorList>
            <person name="Pan H."/>
            <person name="Kapheim K."/>
        </authorList>
    </citation>
    <scope>NUCLEOTIDE SEQUENCE [LARGE SCALE GENOMIC DNA]</scope>
    <source>
        <strain evidence="1">0111107301</strain>
        <tissue evidence="1">Whole body</tissue>
    </source>
</reference>
<name>A0A0M8ZVQ8_9HYME</name>